<sequence length="554" mass="57143">MLDPDLLHRRATTGDPAALRGYVEVIRAEHTRLEGAREESAAVAAIPGWTGMAAAHYAARAQGLVDGISTVRNVLGLAAGGVEAAAGSVETAIEAADAAIVPWRERGADPGGLEQLLAFAVSGRLVGITSDHDARLAAVAAVLGGDGDEVDLDALDADTREWVERGLDRTDAWLSGNGSELGPLIPNTAATGDDRGWIPQGLGYSGATGLLLQSYYTKDGGSYLALVDEAGGTEVNELRLGDEDGEAPGHVGGVTVDDENGLVHVSSDGRVHSYSLQALRDAPPGTRVDAVRSSPVAAASYTAFADGLLYVGSHSKNVLHVYRPDADGGWTPQLDGAGDPVTIATPPEVQGVVVRDGELVFSTSYGRQNESALVVQDRETGERSEPYPLPNMSQGVVEVDGQIVTTYESGAEEFDSAGTGVFGWLWGVPDDDGLWASPHMTRTPLSELGLSVDEVAVEPQSLVTAAARLGGVADTLRSVASTVSGVRTAAAQLGDVPSAATGSTRINEVLERCVSLLQAGARATDEVAAGLEAVSSDLTGTDEGVASHLTGMQP</sequence>
<dbReference type="InterPro" id="IPR011047">
    <property type="entry name" value="Quinoprotein_ADH-like_sf"/>
</dbReference>
<dbReference type="EMBL" id="JAUTAN010000001">
    <property type="protein sequence ID" value="MDQ1106666.1"/>
    <property type="molecule type" value="Genomic_DNA"/>
</dbReference>
<evidence type="ECO:0000313" key="2">
    <source>
        <dbReference type="Proteomes" id="UP001239215"/>
    </source>
</evidence>
<reference evidence="1" key="1">
    <citation type="submission" date="2023-07" db="EMBL/GenBank/DDBJ databases">
        <title>Functional and genomic diversity of the sorghum phyllosphere microbiome.</title>
        <authorList>
            <person name="Shade A."/>
        </authorList>
    </citation>
    <scope>NUCLEOTIDE SEQUENCE</scope>
    <source>
        <strain evidence="1">SORGH_AS_1067</strain>
    </source>
</reference>
<dbReference type="RefSeq" id="WP_307204533.1">
    <property type="nucleotide sequence ID" value="NZ_JAUTAN010000001.1"/>
</dbReference>
<organism evidence="1 2">
    <name type="scientific">Nocardioides zeae</name>
    <dbReference type="NCBI Taxonomy" id="1457234"/>
    <lineage>
        <taxon>Bacteria</taxon>
        <taxon>Bacillati</taxon>
        <taxon>Actinomycetota</taxon>
        <taxon>Actinomycetes</taxon>
        <taxon>Propionibacteriales</taxon>
        <taxon>Nocardioidaceae</taxon>
        <taxon>Nocardioides</taxon>
    </lineage>
</organism>
<protein>
    <submittedName>
        <fullName evidence="1">Uncharacterized protein</fullName>
    </submittedName>
</protein>
<gene>
    <name evidence="1" type="ORF">QE405_003950</name>
</gene>
<name>A0AAJ1U244_9ACTN</name>
<comment type="caution">
    <text evidence="1">The sequence shown here is derived from an EMBL/GenBank/DDBJ whole genome shotgun (WGS) entry which is preliminary data.</text>
</comment>
<dbReference type="Proteomes" id="UP001239215">
    <property type="component" value="Unassembled WGS sequence"/>
</dbReference>
<evidence type="ECO:0000313" key="1">
    <source>
        <dbReference type="EMBL" id="MDQ1106666.1"/>
    </source>
</evidence>
<dbReference type="SUPFAM" id="SSF50998">
    <property type="entry name" value="Quinoprotein alcohol dehydrogenase-like"/>
    <property type="match status" value="1"/>
</dbReference>
<dbReference type="AlphaFoldDB" id="A0AAJ1U244"/>
<proteinExistence type="predicted"/>
<accession>A0AAJ1U244</accession>